<dbReference type="InterPro" id="IPR003661">
    <property type="entry name" value="HisK_dim/P_dom"/>
</dbReference>
<dbReference type="Pfam" id="PF13426">
    <property type="entry name" value="PAS_9"/>
    <property type="match status" value="7"/>
</dbReference>
<dbReference type="InterPro" id="IPR036890">
    <property type="entry name" value="HATPase_C_sf"/>
</dbReference>
<reference evidence="16 17" key="1">
    <citation type="submission" date="2023-07" db="EMBL/GenBank/DDBJ databases">
        <title>Sorghum-associated microbial communities from plants grown in Nebraska, USA.</title>
        <authorList>
            <person name="Schachtman D."/>
        </authorList>
    </citation>
    <scope>NUCLEOTIDE SEQUENCE [LARGE SCALE GENOMIC DNA]</scope>
    <source>
        <strain evidence="16 17">BE124</strain>
    </source>
</reference>
<feature type="domain" description="PAS" evidence="14">
    <location>
        <begin position="975"/>
        <end position="1047"/>
    </location>
</feature>
<feature type="domain" description="PAC" evidence="15">
    <location>
        <begin position="396"/>
        <end position="448"/>
    </location>
</feature>
<evidence type="ECO:0000256" key="12">
    <source>
        <dbReference type="SAM" id="Phobius"/>
    </source>
</evidence>
<evidence type="ECO:0000256" key="6">
    <source>
        <dbReference type="ARBA" id="ARBA00022679"/>
    </source>
</evidence>
<dbReference type="PANTHER" id="PTHR43304">
    <property type="entry name" value="PHYTOCHROME-LIKE PROTEIN CPH1"/>
    <property type="match status" value="1"/>
</dbReference>
<feature type="domain" description="PAS" evidence="14">
    <location>
        <begin position="844"/>
        <end position="896"/>
    </location>
</feature>
<dbReference type="CDD" id="cd00130">
    <property type="entry name" value="PAS"/>
    <property type="match status" value="9"/>
</dbReference>
<dbReference type="Pfam" id="PF00512">
    <property type="entry name" value="HisKA"/>
    <property type="match status" value="1"/>
</dbReference>
<protein>
    <recommendedName>
        <fullName evidence="3">histidine kinase</fullName>
        <ecNumber evidence="3">2.7.13.3</ecNumber>
    </recommendedName>
</protein>
<feature type="domain" description="PAC" evidence="15">
    <location>
        <begin position="1046"/>
        <end position="1098"/>
    </location>
</feature>
<evidence type="ECO:0000313" key="16">
    <source>
        <dbReference type="EMBL" id="MDR6845388.1"/>
    </source>
</evidence>
<feature type="transmembrane region" description="Helical" evidence="12">
    <location>
        <begin position="212"/>
        <end position="230"/>
    </location>
</feature>
<dbReference type="SUPFAM" id="SSF47384">
    <property type="entry name" value="Homodimeric domain of signal transducing histidine kinase"/>
    <property type="match status" value="1"/>
</dbReference>
<dbReference type="Pfam" id="PF00989">
    <property type="entry name" value="PAS"/>
    <property type="match status" value="3"/>
</dbReference>
<feature type="domain" description="PAC" evidence="15">
    <location>
        <begin position="915"/>
        <end position="967"/>
    </location>
</feature>
<evidence type="ECO:0000259" key="13">
    <source>
        <dbReference type="PROSITE" id="PS50109"/>
    </source>
</evidence>
<evidence type="ECO:0000256" key="3">
    <source>
        <dbReference type="ARBA" id="ARBA00012438"/>
    </source>
</evidence>
<feature type="domain" description="PAC" evidence="15">
    <location>
        <begin position="1570"/>
        <end position="1622"/>
    </location>
</feature>
<dbReference type="PROSITE" id="PS50109">
    <property type="entry name" value="HIS_KIN"/>
    <property type="match status" value="1"/>
</dbReference>
<evidence type="ECO:0000259" key="15">
    <source>
        <dbReference type="PROSITE" id="PS50113"/>
    </source>
</evidence>
<feature type="transmembrane region" description="Helical" evidence="12">
    <location>
        <begin position="21"/>
        <end position="41"/>
    </location>
</feature>
<dbReference type="EC" id="2.7.13.3" evidence="3"/>
<evidence type="ECO:0000256" key="10">
    <source>
        <dbReference type="ARBA" id="ARBA00023136"/>
    </source>
</evidence>
<feature type="domain" description="PAC" evidence="15">
    <location>
        <begin position="653"/>
        <end position="705"/>
    </location>
</feature>
<keyword evidence="11" id="KW-0175">Coiled coil</keyword>
<evidence type="ECO:0000256" key="7">
    <source>
        <dbReference type="ARBA" id="ARBA00022692"/>
    </source>
</evidence>
<organism evidence="16 17">
    <name type="scientific">Flavobacterium granuli</name>
    <dbReference type="NCBI Taxonomy" id="280093"/>
    <lineage>
        <taxon>Bacteria</taxon>
        <taxon>Pseudomonadati</taxon>
        <taxon>Bacteroidota</taxon>
        <taxon>Flavobacteriia</taxon>
        <taxon>Flavobacteriales</taxon>
        <taxon>Flavobacteriaceae</taxon>
        <taxon>Flavobacterium</taxon>
    </lineage>
</organism>
<dbReference type="SMART" id="SM00091">
    <property type="entry name" value="PAS"/>
    <property type="match status" value="10"/>
</dbReference>
<evidence type="ECO:0000256" key="8">
    <source>
        <dbReference type="ARBA" id="ARBA00022777"/>
    </source>
</evidence>
<accession>A0ABU1S2Y1</accession>
<dbReference type="SUPFAM" id="SSF55874">
    <property type="entry name" value="ATPase domain of HSP90 chaperone/DNA topoisomerase II/histidine kinase"/>
    <property type="match status" value="1"/>
</dbReference>
<feature type="transmembrane region" description="Helical" evidence="12">
    <location>
        <begin position="105"/>
        <end position="126"/>
    </location>
</feature>
<feature type="transmembrane region" description="Helical" evidence="12">
    <location>
        <begin position="182"/>
        <end position="200"/>
    </location>
</feature>
<dbReference type="InterPro" id="IPR004358">
    <property type="entry name" value="Sig_transdc_His_kin-like_C"/>
</dbReference>
<keyword evidence="5" id="KW-0597">Phosphoprotein</keyword>
<dbReference type="Gene3D" id="1.10.287.130">
    <property type="match status" value="1"/>
</dbReference>
<dbReference type="Pfam" id="PF02518">
    <property type="entry name" value="HATPase_c"/>
    <property type="match status" value="1"/>
</dbReference>
<feature type="domain" description="PAC" evidence="15">
    <location>
        <begin position="1824"/>
        <end position="1876"/>
    </location>
</feature>
<evidence type="ECO:0000256" key="2">
    <source>
        <dbReference type="ARBA" id="ARBA00004651"/>
    </source>
</evidence>
<sequence>MDENKNIGDFYIPAFLNSTTRIIIGTAIMYFIFAQLSLLIIVPETNIPPFFPAIGFGVAFALIFGRKAIIGVAIGSFAYSIKLYLSNFDYGTTIGEFANPLMVCFIRPLIASVIVLIVSYLTQLWCKNKYPFSKKTDVVYFTLAALIGSIVSLALGLFPALLNSSSTIDKILLVWTNWSQSNLLGIILVTPLVLSWFYKTEEVFRWTPSKKIESILLIIVTLGITLYVFKTQENNESIIFFLLIWAASRFEMRIITLVTFIVTVIAVKCTIHGLGGFGWNGNFLMLQLFLFVNITSVLFLKAILREKENEESKLRISEKSFNLKNNILQATIENPNGISIFSLDTNLNYISFNSVHARYMKDVKGIEIKIGDNHPELFSNTVQKEETTLRLLEVLKGKTLSLEEKHSEEEYLNISKSPIKDNEGQIIGITTIITDISELKLKEIQLEKNNITLNERIKELCCLYDISEIINNKALSISEKLETCVQIIPKAMQFPEMANCRIQMGKENFISVNSQENDWYLKQKIAVNGEECGYIEIGYFNSNELEKKALLLDEEVQLLEALAGIFSRSLERKLSEEKLLNSEEKFRAIYENSLDIYFRKDLDGILLEIGPSVEKHLHRTQEFMIGKNVKDFYCNPADGDLFYEIILKEQQIYDYEELFLTPTGESVYFSVNAKLVYDSDGKPQFVEGTKRNISERIYNEKQLLEANEKVKESEEKFRSIYESLEDIYFKRDLEGVLFEVSPSVEKHFNIKREAIIGQNAYDFFVNRAEGDRFNETILQNKQVNDYEERFVTANGEIIYFSVNAKVIYNTNGEPVYFEGTMRNVNERIQNRKKLLEATEKIKESEEKFRSIYENSLDIYFKKDLVGTILEIGPSVDKHLHQKRESMIGKNIRDYYYDITDVDRFYEIILKEEQIIDYQERFITATGESVYLSVNAKLVYDANGKPIFVEGTRRNISERILNEKHLLEANDKIKDSEEKFRSIFENMQDVYYLHTIDGILVNTSPSVEKYFDAKREDLIGENVQKLFVNPLYYDELTEITLREGFINDREVEFVTAAGETMYFSVNSKLINDSNDNPTLVEGTMRNISERINNQKQLLDAAEKTKESEEKFRSIFENTQDVYYMHNLDGRIFEVSPSVEKHFKYTREEMIGKYTRDLYYDQSKQNNFREKITKNGFINDEYVQFVTGTGEPVYFSVTCKIIFDKDGEPSHIEGSMRNINDRIINQNQLIEAAEKIKESEEKFRSIYENMQDIYYLLNMEGEIIDISPAVEKHFQVKRENVFGINVKNFYYNPIRYDEINEILLKDGFTNDQEVQFLTTYGETMYFSINSKLINNADGKPAFIEGTMRNISERISNQKQLLEASGKIKESEEKFRSIYENMQDVYYLHDLNGTLLDISPSVEKQLKYKREEMIGRNTSDFHYDLSKQAKFREKISRYGYISDENIQFVTATGEPIFFSVNCKIIYDENGTPSHVEGSMRNINERIIDQQKLVEATEKIKKSEEEFRAIFESFEDLYFRVSLDGTIQNVSPSVEKILKFKRDEIINTNTSNLYLYSEDRNKVLEAISKNGQINDFETVFKDKDNNPVHLSVSSHMIHDAEGNAICIEGTMRDISERKKNELEIETANETIRESEKKYRTIFESVRDVFFRASAIDHTILDISPSCAYFNVSPEDIIGKPIEGFYQNPNDRQAVLHELQLNGEIKEYDAKFLIKNKTYTVSINSKIAFDQNNEPEFIIGSFRDISARIQAEENLKLSEAKFRSIYENFEDVYYKTELNGTVIDLSPSFEKNFKMKRSDVIGNATSFRYENADDRIRLLDLLNKNEHVTDFDTRYIDGEGNIVSFSINARILKDSNGTPIYVEGTLRNINERSFMQEEMLRKNRTLEFQNTELEQFAYIASHDLQEPLITVIHCIELLQEGLYENLDEDQKQYLQFINSSTSRMQLLVKGLLDYSRIGKERKTSSIDCNEIVANVIADMNVSLKESNAVIEYENLPVIEGYTTEIRQLFQNIISNANKYRKKDQMPKIKIAAVKEENNWIFSIEDNGIGIKEEDMDKVFVIFKRLHNRSEYQGTGIGLSHCKKIIEHHNGEIWVESKYDEGSIFKWTFPIELN</sequence>
<evidence type="ECO:0000256" key="9">
    <source>
        <dbReference type="ARBA" id="ARBA00022989"/>
    </source>
</evidence>
<comment type="caution">
    <text evidence="16">The sequence shown here is derived from an EMBL/GenBank/DDBJ whole genome shotgun (WGS) entry which is preliminary data.</text>
</comment>
<feature type="domain" description="PAS" evidence="14">
    <location>
        <begin position="1753"/>
        <end position="1819"/>
    </location>
</feature>
<keyword evidence="4" id="KW-1003">Cell membrane</keyword>
<dbReference type="InterPro" id="IPR000700">
    <property type="entry name" value="PAS-assoc_C"/>
</dbReference>
<keyword evidence="9 12" id="KW-1133">Transmembrane helix</keyword>
<feature type="domain" description="PAC" evidence="15">
    <location>
        <begin position="1308"/>
        <end position="1360"/>
    </location>
</feature>
<keyword evidence="17" id="KW-1185">Reference proteome</keyword>
<keyword evidence="8" id="KW-0418">Kinase</keyword>
<keyword evidence="7 12" id="KW-0812">Transmembrane</keyword>
<dbReference type="SMART" id="SM00086">
    <property type="entry name" value="PAC"/>
    <property type="match status" value="10"/>
</dbReference>
<dbReference type="RefSeq" id="WP_310006634.1">
    <property type="nucleotide sequence ID" value="NZ_JAVDTX010000004.1"/>
</dbReference>
<dbReference type="InterPro" id="IPR007895">
    <property type="entry name" value="MASE1"/>
</dbReference>
<dbReference type="PRINTS" id="PR00344">
    <property type="entry name" value="BCTRLSENSOR"/>
</dbReference>
<dbReference type="Gene3D" id="3.30.450.20">
    <property type="entry name" value="PAS domain"/>
    <property type="match status" value="11"/>
</dbReference>
<dbReference type="InterPro" id="IPR052162">
    <property type="entry name" value="Sensor_kinase/Photoreceptor"/>
</dbReference>
<dbReference type="SMART" id="SM00388">
    <property type="entry name" value="HisKA"/>
    <property type="match status" value="1"/>
</dbReference>
<evidence type="ECO:0000256" key="1">
    <source>
        <dbReference type="ARBA" id="ARBA00000085"/>
    </source>
</evidence>
<dbReference type="SMART" id="SM00387">
    <property type="entry name" value="HATPase_c"/>
    <property type="match status" value="1"/>
</dbReference>
<dbReference type="EMBL" id="JAVDTX010000004">
    <property type="protein sequence ID" value="MDR6845388.1"/>
    <property type="molecule type" value="Genomic_DNA"/>
</dbReference>
<dbReference type="Proteomes" id="UP001261871">
    <property type="component" value="Unassembled WGS sequence"/>
</dbReference>
<dbReference type="Pfam" id="PF05231">
    <property type="entry name" value="MASE1"/>
    <property type="match status" value="1"/>
</dbReference>
<feature type="domain" description="PAC" evidence="15">
    <location>
        <begin position="1439"/>
        <end position="1491"/>
    </location>
</feature>
<feature type="transmembrane region" description="Helical" evidence="12">
    <location>
        <begin position="138"/>
        <end position="162"/>
    </location>
</feature>
<dbReference type="Gene3D" id="3.30.565.10">
    <property type="entry name" value="Histidine kinase-like ATPase, C-terminal domain"/>
    <property type="match status" value="1"/>
</dbReference>
<feature type="domain" description="PAS" evidence="14">
    <location>
        <begin position="1499"/>
        <end position="1565"/>
    </location>
</feature>
<dbReference type="InterPro" id="IPR035965">
    <property type="entry name" value="PAS-like_dom_sf"/>
</dbReference>
<evidence type="ECO:0000259" key="14">
    <source>
        <dbReference type="PROSITE" id="PS50112"/>
    </source>
</evidence>
<dbReference type="InterPro" id="IPR005467">
    <property type="entry name" value="His_kinase_dom"/>
</dbReference>
<comment type="subcellular location">
    <subcellularLocation>
        <location evidence="2">Cell membrane</location>
        <topology evidence="2">Multi-pass membrane protein</topology>
    </subcellularLocation>
</comment>
<gene>
    <name evidence="16" type="ORF">J2W95_002095</name>
</gene>
<dbReference type="NCBIfam" id="TIGR00229">
    <property type="entry name" value="sensory_box"/>
    <property type="match status" value="10"/>
</dbReference>
<keyword evidence="10 12" id="KW-0472">Membrane</keyword>
<feature type="domain" description="PAC" evidence="15">
    <location>
        <begin position="784"/>
        <end position="836"/>
    </location>
</feature>
<evidence type="ECO:0000256" key="11">
    <source>
        <dbReference type="SAM" id="Coils"/>
    </source>
</evidence>
<dbReference type="InterPro" id="IPR001610">
    <property type="entry name" value="PAC"/>
</dbReference>
<dbReference type="InterPro" id="IPR003594">
    <property type="entry name" value="HATPase_dom"/>
</dbReference>
<proteinExistence type="predicted"/>
<dbReference type="CDD" id="cd00082">
    <property type="entry name" value="HisKA"/>
    <property type="match status" value="1"/>
</dbReference>
<dbReference type="PANTHER" id="PTHR43304:SF1">
    <property type="entry name" value="PAC DOMAIN-CONTAINING PROTEIN"/>
    <property type="match status" value="1"/>
</dbReference>
<feature type="coiled-coil region" evidence="11">
    <location>
        <begin position="825"/>
        <end position="854"/>
    </location>
</feature>
<dbReference type="PROSITE" id="PS50113">
    <property type="entry name" value="PAC"/>
    <property type="match status" value="9"/>
</dbReference>
<dbReference type="SUPFAM" id="SSF55785">
    <property type="entry name" value="PYP-like sensor domain (PAS domain)"/>
    <property type="match status" value="10"/>
</dbReference>
<evidence type="ECO:0000256" key="5">
    <source>
        <dbReference type="ARBA" id="ARBA00022553"/>
    </source>
</evidence>
<feature type="domain" description="PAS" evidence="14">
    <location>
        <begin position="713"/>
        <end position="764"/>
    </location>
</feature>
<feature type="transmembrane region" description="Helical" evidence="12">
    <location>
        <begin position="47"/>
        <end position="64"/>
    </location>
</feature>
<feature type="transmembrane region" description="Helical" evidence="12">
    <location>
        <begin position="250"/>
        <end position="271"/>
    </location>
</feature>
<feature type="domain" description="PAS" evidence="14">
    <location>
        <begin position="1368"/>
        <end position="1414"/>
    </location>
</feature>
<dbReference type="PROSITE" id="PS50112">
    <property type="entry name" value="PAS"/>
    <property type="match status" value="9"/>
</dbReference>
<feature type="domain" description="Histidine kinase" evidence="13">
    <location>
        <begin position="1894"/>
        <end position="2107"/>
    </location>
</feature>
<comment type="catalytic activity">
    <reaction evidence="1">
        <text>ATP + protein L-histidine = ADP + protein N-phospho-L-histidine.</text>
        <dbReference type="EC" id="2.7.13.3"/>
    </reaction>
</comment>
<feature type="domain" description="PAS" evidence="14">
    <location>
        <begin position="1237"/>
        <end position="1309"/>
    </location>
</feature>
<dbReference type="InterPro" id="IPR013767">
    <property type="entry name" value="PAS_fold"/>
</dbReference>
<evidence type="ECO:0000313" key="17">
    <source>
        <dbReference type="Proteomes" id="UP001261871"/>
    </source>
</evidence>
<dbReference type="InterPro" id="IPR000014">
    <property type="entry name" value="PAS"/>
</dbReference>
<feature type="domain" description="PAS" evidence="14">
    <location>
        <begin position="1106"/>
        <end position="1151"/>
    </location>
</feature>
<feature type="domain" description="PAS" evidence="14">
    <location>
        <begin position="582"/>
        <end position="633"/>
    </location>
</feature>
<name>A0ABU1S2Y1_9FLAO</name>
<keyword evidence="6" id="KW-0808">Transferase</keyword>
<dbReference type="InterPro" id="IPR036097">
    <property type="entry name" value="HisK_dim/P_sf"/>
</dbReference>
<evidence type="ECO:0000256" key="4">
    <source>
        <dbReference type="ARBA" id="ARBA00022475"/>
    </source>
</evidence>